<evidence type="ECO:0000313" key="3">
    <source>
        <dbReference type="Proteomes" id="UP000193224"/>
    </source>
</evidence>
<dbReference type="PANTHER" id="PTHR13696">
    <property type="entry name" value="P-LOOP CONTAINING NUCLEOSIDE TRIPHOSPHATE HYDROLASE"/>
    <property type="match status" value="1"/>
</dbReference>
<protein>
    <submittedName>
        <fullName evidence="2">Chromosome-partitioning ATPase Soj</fullName>
        <ecNumber evidence="2">3.6.-.-</ecNumber>
    </submittedName>
</protein>
<dbReference type="AlphaFoldDB" id="A0A1X7BXQ9"/>
<dbReference type="GO" id="GO:0016787">
    <property type="term" value="F:hydrolase activity"/>
    <property type="evidence" value="ECO:0007669"/>
    <property type="project" value="UniProtKB-KW"/>
</dbReference>
<dbReference type="EC" id="3.6.-.-" evidence="2"/>
<dbReference type="InterPro" id="IPR027417">
    <property type="entry name" value="P-loop_NTPase"/>
</dbReference>
<dbReference type="InterPro" id="IPR025669">
    <property type="entry name" value="AAA_dom"/>
</dbReference>
<dbReference type="Pfam" id="PF13614">
    <property type="entry name" value="AAA_31"/>
    <property type="match status" value="1"/>
</dbReference>
<keyword evidence="2" id="KW-0378">Hydrolase</keyword>
<dbReference type="Gene3D" id="3.40.50.300">
    <property type="entry name" value="P-loop containing nucleotide triphosphate hydrolases"/>
    <property type="match status" value="1"/>
</dbReference>
<dbReference type="EMBL" id="FWXB01000025">
    <property type="protein sequence ID" value="SMC14388.1"/>
    <property type="molecule type" value="Genomic_DNA"/>
</dbReference>
<organism evidence="2 3">
    <name type="scientific">Roseovarius aestuarii</name>
    <dbReference type="NCBI Taxonomy" id="475083"/>
    <lineage>
        <taxon>Bacteria</taxon>
        <taxon>Pseudomonadati</taxon>
        <taxon>Pseudomonadota</taxon>
        <taxon>Alphaproteobacteria</taxon>
        <taxon>Rhodobacterales</taxon>
        <taxon>Roseobacteraceae</taxon>
        <taxon>Roseovarius</taxon>
    </lineage>
</organism>
<sequence>MKNIIIANNKGGVGKTTIASQIVYALADKGHSVIGVDLDSQRNFTGSFETGKDLGSAIDLVTNGTAIEADLSAGEIGILSGHKDLLAQNSDDVLVNVRNALMHSRGADFCVIDAPPSFSEVVYGALLGSDYLLVPIELKRFSLDGIEGVLEAFIAAQEHNPGLELLGLLPSRFDAVKQVERDALVTVAEAFERLLVPHAIRNRTAYVQAQDAGVSLADIKTRSGREAAAEFGAFFDWFYAKITGETCHGAQPYRHAG</sequence>
<accession>A0A1X7BXQ9</accession>
<evidence type="ECO:0000313" key="2">
    <source>
        <dbReference type="EMBL" id="SMC14388.1"/>
    </source>
</evidence>
<dbReference type="OrthoDB" id="113462at2"/>
<keyword evidence="3" id="KW-1185">Reference proteome</keyword>
<reference evidence="2 3" key="1">
    <citation type="submission" date="2017-03" db="EMBL/GenBank/DDBJ databases">
        <authorList>
            <person name="Afonso C.L."/>
            <person name="Miller P.J."/>
            <person name="Scott M.A."/>
            <person name="Spackman E."/>
            <person name="Goraichik I."/>
            <person name="Dimitrov K.M."/>
            <person name="Suarez D.L."/>
            <person name="Swayne D.E."/>
        </authorList>
    </citation>
    <scope>NUCLEOTIDE SEQUENCE [LARGE SCALE GENOMIC DNA]</scope>
    <source>
        <strain evidence="2 3">CECT 7745</strain>
    </source>
</reference>
<proteinExistence type="predicted"/>
<dbReference type="SUPFAM" id="SSF52540">
    <property type="entry name" value="P-loop containing nucleoside triphosphate hydrolases"/>
    <property type="match status" value="1"/>
</dbReference>
<dbReference type="RefSeq" id="WP_085802287.1">
    <property type="nucleotide sequence ID" value="NZ_FWXB01000025.1"/>
</dbReference>
<evidence type="ECO:0000259" key="1">
    <source>
        <dbReference type="Pfam" id="PF13614"/>
    </source>
</evidence>
<gene>
    <name evidence="2" type="primary">soj_2</name>
    <name evidence="2" type="ORF">ROA7745_04255</name>
</gene>
<dbReference type="PANTHER" id="PTHR13696:SF99">
    <property type="entry name" value="COBYRINIC ACID AC-DIAMIDE SYNTHASE"/>
    <property type="match status" value="1"/>
</dbReference>
<dbReference type="CDD" id="cd02042">
    <property type="entry name" value="ParAB_family"/>
    <property type="match status" value="1"/>
</dbReference>
<name>A0A1X7BXQ9_9RHOB</name>
<dbReference type="InterPro" id="IPR050678">
    <property type="entry name" value="DNA_Partitioning_ATPase"/>
</dbReference>
<feature type="domain" description="AAA" evidence="1">
    <location>
        <begin position="1"/>
        <end position="161"/>
    </location>
</feature>
<dbReference type="Proteomes" id="UP000193224">
    <property type="component" value="Unassembled WGS sequence"/>
</dbReference>